<evidence type="ECO:0000256" key="2">
    <source>
        <dbReference type="ARBA" id="ARBA00022741"/>
    </source>
</evidence>
<protein>
    <recommendedName>
        <fullName evidence="4">AIG1-type G domain-containing protein</fullName>
    </recommendedName>
</protein>
<name>A0ABD0J918_9CAEN</name>
<feature type="domain" description="AIG1-type G" evidence="4">
    <location>
        <begin position="96"/>
        <end position="290"/>
    </location>
</feature>
<keyword evidence="2" id="KW-0547">Nucleotide-binding</keyword>
<dbReference type="InterPro" id="IPR045058">
    <property type="entry name" value="GIMA/IAN/Toc"/>
</dbReference>
<evidence type="ECO:0000313" key="6">
    <source>
        <dbReference type="Proteomes" id="UP001519460"/>
    </source>
</evidence>
<dbReference type="PANTHER" id="PTHR10903:SF184">
    <property type="entry name" value="GTP-BINDING PROTEIN A"/>
    <property type="match status" value="1"/>
</dbReference>
<dbReference type="InterPro" id="IPR006703">
    <property type="entry name" value="G_AIG1"/>
</dbReference>
<keyword evidence="3" id="KW-0342">GTP-binding</keyword>
<reference evidence="5 6" key="1">
    <citation type="journal article" date="2023" name="Sci. Data">
        <title>Genome assembly of the Korean intertidal mud-creeper Batillaria attramentaria.</title>
        <authorList>
            <person name="Patra A.K."/>
            <person name="Ho P.T."/>
            <person name="Jun S."/>
            <person name="Lee S.J."/>
            <person name="Kim Y."/>
            <person name="Won Y.J."/>
        </authorList>
    </citation>
    <scope>NUCLEOTIDE SEQUENCE [LARGE SCALE GENOMIC DNA]</scope>
    <source>
        <strain evidence="5">Wonlab-2016</strain>
    </source>
</reference>
<comment type="similarity">
    <text evidence="1">Belongs to the TRAFAC class TrmE-Era-EngA-EngB-Septin-like GTPase superfamily. AIG1/Toc34/Toc159-like paraseptin GTPase family. IAN subfamily.</text>
</comment>
<dbReference type="Proteomes" id="UP001519460">
    <property type="component" value="Unassembled WGS sequence"/>
</dbReference>
<keyword evidence="6" id="KW-1185">Reference proteome</keyword>
<gene>
    <name evidence="5" type="ORF">BaRGS_00037463</name>
</gene>
<organism evidence="5 6">
    <name type="scientific">Batillaria attramentaria</name>
    <dbReference type="NCBI Taxonomy" id="370345"/>
    <lineage>
        <taxon>Eukaryota</taxon>
        <taxon>Metazoa</taxon>
        <taxon>Spiralia</taxon>
        <taxon>Lophotrochozoa</taxon>
        <taxon>Mollusca</taxon>
        <taxon>Gastropoda</taxon>
        <taxon>Caenogastropoda</taxon>
        <taxon>Sorbeoconcha</taxon>
        <taxon>Cerithioidea</taxon>
        <taxon>Batillariidae</taxon>
        <taxon>Batillaria</taxon>
    </lineage>
</organism>
<dbReference type="SUPFAM" id="SSF52540">
    <property type="entry name" value="P-loop containing nucleoside triphosphate hydrolases"/>
    <property type="match status" value="1"/>
</dbReference>
<evidence type="ECO:0000313" key="5">
    <source>
        <dbReference type="EMBL" id="KAK7465976.1"/>
    </source>
</evidence>
<evidence type="ECO:0000259" key="4">
    <source>
        <dbReference type="PROSITE" id="PS51720"/>
    </source>
</evidence>
<evidence type="ECO:0000256" key="1">
    <source>
        <dbReference type="ARBA" id="ARBA00008535"/>
    </source>
</evidence>
<dbReference type="PANTHER" id="PTHR10903">
    <property type="entry name" value="GTPASE, IMAP FAMILY MEMBER-RELATED"/>
    <property type="match status" value="1"/>
</dbReference>
<dbReference type="Pfam" id="PF04548">
    <property type="entry name" value="AIG1"/>
    <property type="match status" value="1"/>
</dbReference>
<evidence type="ECO:0000256" key="3">
    <source>
        <dbReference type="ARBA" id="ARBA00023134"/>
    </source>
</evidence>
<sequence length="302" mass="34135">MTGQARVSHCNDQESRLFHEHNIRLLGVDCGLNFLLDAPTEQWVSVVEHQLEVQALLGELLPDDVRQRVRWKDAAKCDGGSGDVDLRLGKPLPAIFGNFRLVLLGMEGVGKSSTGNTILGEEIFEVHHGLVRTTVKCQHARAQRSGYLIEVLDTLGFYVTYSVLQVRALMHGLDLLRPGPHAFLFVIDGDRSFTNVEYQSYLHVKTFFGEDITKHMIVVFTRGDILHGTIEERLSHASERLRQLLSECGNRYVVFDNKDHSQQPQLLEMVSKLVDQNGDVWSTKSTREKDARDANEIVEETE</sequence>
<dbReference type="AlphaFoldDB" id="A0ABD0J918"/>
<dbReference type="EMBL" id="JACVVK020000562">
    <property type="protein sequence ID" value="KAK7465976.1"/>
    <property type="molecule type" value="Genomic_DNA"/>
</dbReference>
<comment type="caution">
    <text evidence="5">The sequence shown here is derived from an EMBL/GenBank/DDBJ whole genome shotgun (WGS) entry which is preliminary data.</text>
</comment>
<dbReference type="GO" id="GO:0005525">
    <property type="term" value="F:GTP binding"/>
    <property type="evidence" value="ECO:0007669"/>
    <property type="project" value="UniProtKB-KW"/>
</dbReference>
<proteinExistence type="inferred from homology"/>
<dbReference type="PROSITE" id="PS51720">
    <property type="entry name" value="G_AIG1"/>
    <property type="match status" value="1"/>
</dbReference>
<dbReference type="Gene3D" id="3.40.50.300">
    <property type="entry name" value="P-loop containing nucleotide triphosphate hydrolases"/>
    <property type="match status" value="1"/>
</dbReference>
<dbReference type="InterPro" id="IPR027417">
    <property type="entry name" value="P-loop_NTPase"/>
</dbReference>
<accession>A0ABD0J918</accession>